<dbReference type="PROSITE" id="PS01081">
    <property type="entry name" value="HTH_TETR_1"/>
    <property type="match status" value="1"/>
</dbReference>
<dbReference type="Gene3D" id="1.10.357.10">
    <property type="entry name" value="Tetracycline Repressor, domain 2"/>
    <property type="match status" value="1"/>
</dbReference>
<evidence type="ECO:0000259" key="3">
    <source>
        <dbReference type="PROSITE" id="PS50977"/>
    </source>
</evidence>
<keyword evidence="1 2" id="KW-0238">DNA-binding</keyword>
<dbReference type="EMBL" id="JBHSEC010000022">
    <property type="protein sequence ID" value="MFC4411803.1"/>
    <property type="molecule type" value="Genomic_DNA"/>
</dbReference>
<protein>
    <submittedName>
        <fullName evidence="4">TetR/AcrR family transcriptional regulator</fullName>
    </submittedName>
</protein>
<dbReference type="PANTHER" id="PTHR30055">
    <property type="entry name" value="HTH-TYPE TRANSCRIPTIONAL REGULATOR RUTR"/>
    <property type="match status" value="1"/>
</dbReference>
<sequence>MAVNNKQEDILNAALKMFALRGYDGTTIPMIADEANVGAGTIYRYFENKQTLVNSLFQNSVRTFSDALRSDFPVEGDMRQKFAHIFRRMGEFAEQYTETLLFIDATAGSYYLDEKSNEMFQEFMSFIEHQLDIGKKEGKIRNMPSKAMISIVYGAFVQLFKVKCNGMLEATPELMKAVEESCWDAIRMH</sequence>
<name>A0ABV8X7C3_9LACT</name>
<accession>A0ABV8X7C3</accession>
<dbReference type="InterPro" id="IPR009057">
    <property type="entry name" value="Homeodomain-like_sf"/>
</dbReference>
<evidence type="ECO:0000313" key="5">
    <source>
        <dbReference type="Proteomes" id="UP001595817"/>
    </source>
</evidence>
<feature type="domain" description="HTH tetR-type" evidence="3">
    <location>
        <begin position="4"/>
        <end position="64"/>
    </location>
</feature>
<feature type="DNA-binding region" description="H-T-H motif" evidence="2">
    <location>
        <begin position="27"/>
        <end position="46"/>
    </location>
</feature>
<dbReference type="PRINTS" id="PR00455">
    <property type="entry name" value="HTHTETR"/>
</dbReference>
<dbReference type="InterPro" id="IPR023772">
    <property type="entry name" value="DNA-bd_HTH_TetR-type_CS"/>
</dbReference>
<evidence type="ECO:0000256" key="2">
    <source>
        <dbReference type="PROSITE-ProRule" id="PRU00335"/>
    </source>
</evidence>
<reference evidence="5" key="1">
    <citation type="journal article" date="2019" name="Int. J. Syst. Evol. Microbiol.">
        <title>The Global Catalogue of Microorganisms (GCM) 10K type strain sequencing project: providing services to taxonomists for standard genome sequencing and annotation.</title>
        <authorList>
            <consortium name="The Broad Institute Genomics Platform"/>
            <consortium name="The Broad Institute Genome Sequencing Center for Infectious Disease"/>
            <person name="Wu L."/>
            <person name="Ma J."/>
        </authorList>
    </citation>
    <scope>NUCLEOTIDE SEQUENCE [LARGE SCALE GENOMIC DNA]</scope>
    <source>
        <strain evidence="5">CCUG 59778</strain>
    </source>
</reference>
<evidence type="ECO:0000256" key="1">
    <source>
        <dbReference type="ARBA" id="ARBA00023125"/>
    </source>
</evidence>
<organism evidence="4 5">
    <name type="scientific">Chungangia koreensis</name>
    <dbReference type="NCBI Taxonomy" id="752657"/>
    <lineage>
        <taxon>Bacteria</taxon>
        <taxon>Bacillati</taxon>
        <taxon>Bacillota</taxon>
        <taxon>Bacilli</taxon>
        <taxon>Lactobacillales</taxon>
        <taxon>Chungangia</taxon>
    </lineage>
</organism>
<evidence type="ECO:0000313" key="4">
    <source>
        <dbReference type="EMBL" id="MFC4411803.1"/>
    </source>
</evidence>
<proteinExistence type="predicted"/>
<dbReference type="InterPro" id="IPR032551">
    <property type="entry name" value="BscR_C"/>
</dbReference>
<dbReference type="RefSeq" id="WP_378157159.1">
    <property type="nucleotide sequence ID" value="NZ_JBHSEC010000022.1"/>
</dbReference>
<dbReference type="Pfam" id="PF16295">
    <property type="entry name" value="TetR_C_10"/>
    <property type="match status" value="1"/>
</dbReference>
<dbReference type="Proteomes" id="UP001595817">
    <property type="component" value="Unassembled WGS sequence"/>
</dbReference>
<dbReference type="InterPro" id="IPR050109">
    <property type="entry name" value="HTH-type_TetR-like_transc_reg"/>
</dbReference>
<dbReference type="InterPro" id="IPR001647">
    <property type="entry name" value="HTH_TetR"/>
</dbReference>
<dbReference type="SUPFAM" id="SSF46689">
    <property type="entry name" value="Homeodomain-like"/>
    <property type="match status" value="1"/>
</dbReference>
<dbReference type="PROSITE" id="PS50977">
    <property type="entry name" value="HTH_TETR_2"/>
    <property type="match status" value="1"/>
</dbReference>
<dbReference type="PANTHER" id="PTHR30055:SF207">
    <property type="entry name" value="HTH-TYPE TRANSCRIPTIONAL REPRESSOR FATR"/>
    <property type="match status" value="1"/>
</dbReference>
<gene>
    <name evidence="4" type="ORF">ACFOZY_15540</name>
</gene>
<keyword evidence="5" id="KW-1185">Reference proteome</keyword>
<dbReference type="Pfam" id="PF00440">
    <property type="entry name" value="TetR_N"/>
    <property type="match status" value="1"/>
</dbReference>
<comment type="caution">
    <text evidence="4">The sequence shown here is derived from an EMBL/GenBank/DDBJ whole genome shotgun (WGS) entry which is preliminary data.</text>
</comment>